<comment type="caution">
    <text evidence="3">The sequence shown here is derived from an EMBL/GenBank/DDBJ whole genome shotgun (WGS) entry which is preliminary data.</text>
</comment>
<feature type="non-terminal residue" evidence="3">
    <location>
        <position position="1"/>
    </location>
</feature>
<dbReference type="AlphaFoldDB" id="A0A4Y7TWK8"/>
<dbReference type="Gene3D" id="3.30.160.60">
    <property type="entry name" value="Classic Zinc Finger"/>
    <property type="match status" value="1"/>
</dbReference>
<keyword evidence="1" id="KW-0479">Metal-binding</keyword>
<evidence type="ECO:0000256" key="1">
    <source>
        <dbReference type="PROSITE-ProRule" id="PRU00042"/>
    </source>
</evidence>
<feature type="non-terminal residue" evidence="3">
    <location>
        <position position="231"/>
    </location>
</feature>
<dbReference type="PROSITE" id="PS50157">
    <property type="entry name" value="ZINC_FINGER_C2H2_2"/>
    <property type="match status" value="1"/>
</dbReference>
<name>A0A4Y7TWK8_COPMI</name>
<dbReference type="Pfam" id="PF13912">
    <property type="entry name" value="zf-C2H2_6"/>
    <property type="match status" value="2"/>
</dbReference>
<dbReference type="OrthoDB" id="6077919at2759"/>
<dbReference type="EMBL" id="QPFP01000002">
    <property type="protein sequence ID" value="TEB38553.1"/>
    <property type="molecule type" value="Genomic_DNA"/>
</dbReference>
<evidence type="ECO:0000313" key="4">
    <source>
        <dbReference type="Proteomes" id="UP000298030"/>
    </source>
</evidence>
<proteinExistence type="predicted"/>
<accession>A0A4Y7TWK8</accession>
<feature type="domain" description="C2H2-type" evidence="2">
    <location>
        <begin position="174"/>
        <end position="200"/>
    </location>
</feature>
<keyword evidence="4" id="KW-1185">Reference proteome</keyword>
<protein>
    <recommendedName>
        <fullName evidence="2">C2H2-type domain-containing protein</fullName>
    </recommendedName>
</protein>
<dbReference type="GO" id="GO:0008270">
    <property type="term" value="F:zinc ion binding"/>
    <property type="evidence" value="ECO:0007669"/>
    <property type="project" value="UniProtKB-KW"/>
</dbReference>
<organism evidence="3 4">
    <name type="scientific">Coprinellus micaceus</name>
    <name type="common">Glistening ink-cap mushroom</name>
    <name type="synonym">Coprinus micaceus</name>
    <dbReference type="NCBI Taxonomy" id="71717"/>
    <lineage>
        <taxon>Eukaryota</taxon>
        <taxon>Fungi</taxon>
        <taxon>Dikarya</taxon>
        <taxon>Basidiomycota</taxon>
        <taxon>Agaricomycotina</taxon>
        <taxon>Agaricomycetes</taxon>
        <taxon>Agaricomycetidae</taxon>
        <taxon>Agaricales</taxon>
        <taxon>Agaricineae</taxon>
        <taxon>Psathyrellaceae</taxon>
        <taxon>Coprinellus</taxon>
    </lineage>
</organism>
<evidence type="ECO:0000313" key="3">
    <source>
        <dbReference type="EMBL" id="TEB38553.1"/>
    </source>
</evidence>
<dbReference type="SMART" id="SM00355">
    <property type="entry name" value="ZnF_C2H2"/>
    <property type="match status" value="4"/>
</dbReference>
<keyword evidence="1" id="KW-0863">Zinc-finger</keyword>
<gene>
    <name evidence="3" type="ORF">FA13DRAFT_1587391</name>
</gene>
<dbReference type="PROSITE" id="PS00028">
    <property type="entry name" value="ZINC_FINGER_C2H2_1"/>
    <property type="match status" value="1"/>
</dbReference>
<dbReference type="STRING" id="71717.A0A4Y7TWK8"/>
<keyword evidence="1" id="KW-0862">Zinc</keyword>
<dbReference type="InterPro" id="IPR013087">
    <property type="entry name" value="Znf_C2H2_type"/>
</dbReference>
<reference evidence="3 4" key="1">
    <citation type="journal article" date="2019" name="Nat. Ecol. Evol.">
        <title>Megaphylogeny resolves global patterns of mushroom evolution.</title>
        <authorList>
            <person name="Varga T."/>
            <person name="Krizsan K."/>
            <person name="Foldi C."/>
            <person name="Dima B."/>
            <person name="Sanchez-Garcia M."/>
            <person name="Sanchez-Ramirez S."/>
            <person name="Szollosi G.J."/>
            <person name="Szarkandi J.G."/>
            <person name="Papp V."/>
            <person name="Albert L."/>
            <person name="Andreopoulos W."/>
            <person name="Angelini C."/>
            <person name="Antonin V."/>
            <person name="Barry K.W."/>
            <person name="Bougher N.L."/>
            <person name="Buchanan P."/>
            <person name="Buyck B."/>
            <person name="Bense V."/>
            <person name="Catcheside P."/>
            <person name="Chovatia M."/>
            <person name="Cooper J."/>
            <person name="Damon W."/>
            <person name="Desjardin D."/>
            <person name="Finy P."/>
            <person name="Geml J."/>
            <person name="Haridas S."/>
            <person name="Hughes K."/>
            <person name="Justo A."/>
            <person name="Karasinski D."/>
            <person name="Kautmanova I."/>
            <person name="Kiss B."/>
            <person name="Kocsube S."/>
            <person name="Kotiranta H."/>
            <person name="LaButti K.M."/>
            <person name="Lechner B.E."/>
            <person name="Liimatainen K."/>
            <person name="Lipzen A."/>
            <person name="Lukacs Z."/>
            <person name="Mihaltcheva S."/>
            <person name="Morgado L.N."/>
            <person name="Niskanen T."/>
            <person name="Noordeloos M.E."/>
            <person name="Ohm R.A."/>
            <person name="Ortiz-Santana B."/>
            <person name="Ovrebo C."/>
            <person name="Racz N."/>
            <person name="Riley R."/>
            <person name="Savchenko A."/>
            <person name="Shiryaev A."/>
            <person name="Soop K."/>
            <person name="Spirin V."/>
            <person name="Szebenyi C."/>
            <person name="Tomsovsky M."/>
            <person name="Tulloss R.E."/>
            <person name="Uehling J."/>
            <person name="Grigoriev I.V."/>
            <person name="Vagvolgyi C."/>
            <person name="Papp T."/>
            <person name="Martin F.M."/>
            <person name="Miettinen O."/>
            <person name="Hibbett D.S."/>
            <person name="Nagy L.G."/>
        </authorList>
    </citation>
    <scope>NUCLEOTIDE SEQUENCE [LARGE SCALE GENOMIC DNA]</scope>
    <source>
        <strain evidence="3 4">FP101781</strain>
    </source>
</reference>
<evidence type="ECO:0000259" key="2">
    <source>
        <dbReference type="PROSITE" id="PS50157"/>
    </source>
</evidence>
<dbReference type="Proteomes" id="UP000298030">
    <property type="component" value="Unassembled WGS sequence"/>
</dbReference>
<sequence>ERSNRHKRCPLCNESHLSWDDLPSHERDVHGYCSETQCQVYFGTYRTLQEHRQTAPGHFFCPGPAGPGCDPNHPYTSTSNLRAHRESSAHVQPTMHCVWDCCERGFVSVAAVVAHYDANGCPAITRDELNRHLFDIDRQRRRHLVDGAQSPLGGAWHDARIEGNIEEAVDNGEFICRQKHCNLSFRSFQQLRAHLKSPVHDPFIYRCQHCLKRFQTISGLAGHIFAGTCGV</sequence>